<reference evidence="2" key="2">
    <citation type="submission" date="2023-06" db="EMBL/GenBank/DDBJ databases">
        <authorList>
            <consortium name="Lawrence Berkeley National Laboratory"/>
            <person name="Haridas S."/>
            <person name="Hensen N."/>
            <person name="Bonometti L."/>
            <person name="Westerberg I."/>
            <person name="Brannstrom I.O."/>
            <person name="Guillou S."/>
            <person name="Cros-Aarteil S."/>
            <person name="Calhoun S."/>
            <person name="Kuo A."/>
            <person name="Mondo S."/>
            <person name="Pangilinan J."/>
            <person name="Riley R."/>
            <person name="Labutti K."/>
            <person name="Andreopoulos B."/>
            <person name="Lipzen A."/>
            <person name="Chen C."/>
            <person name="Yanf M."/>
            <person name="Daum C."/>
            <person name="Ng V."/>
            <person name="Clum A."/>
            <person name="Steindorff A."/>
            <person name="Ohm R."/>
            <person name="Martin F."/>
            <person name="Silar P."/>
            <person name="Natvig D."/>
            <person name="Lalanne C."/>
            <person name="Gautier V."/>
            <person name="Ament-Velasquez S.L."/>
            <person name="Kruys A."/>
            <person name="Hutchinson M.I."/>
            <person name="Powell A.J."/>
            <person name="Barry K."/>
            <person name="Miller A.N."/>
            <person name="Grigoriev I.V."/>
            <person name="Debuchy R."/>
            <person name="Gladieux P."/>
            <person name="Thoren M.H."/>
            <person name="Johannesson H."/>
        </authorList>
    </citation>
    <scope>NUCLEOTIDE SEQUENCE</scope>
    <source>
        <strain evidence="2">CBS 560.94</strain>
    </source>
</reference>
<dbReference type="GeneID" id="87860602"/>
<dbReference type="Proteomes" id="UP001278500">
    <property type="component" value="Unassembled WGS sequence"/>
</dbReference>
<sequence>METTTDSPLSSYIADDAPWSAYPPVVLREQCIRRTLSPVGDANELRFRLDDYHQRHKREERAHFPWRVAKDIAYTRAETEAHAKTFRVLRVLDRSSLGRIESHFNLVGGSGKYMTDYANVTIGSNPTCNCAFKNTKTDAGYSNWTCPHIIYVLKYILGCPNPLRFQAAFLFDELVKIYRYSTVFELIDRYGLHLPRVSRPRKPQPRLNYLPCHDIYPTQICTICFRLIRLEQTERTRPCSSCGLPVHRSCRTLVRRLSRTGWSPETRDKKCSLHHNRSAWRTYLDIVLRGAAADPVVAKYRAKMEKAIAEAMEDVEDVEMEDVCDTDFWLEGNELEMEDSSDSEDDDDDDQQAVDGVNKQEDNADQASTATDIATANVTSDGEREMTLCIRLGRGVNDQE</sequence>
<dbReference type="AlphaFoldDB" id="A0AAE0J7V5"/>
<feature type="compositionally biased region" description="Acidic residues" evidence="1">
    <location>
        <begin position="336"/>
        <end position="352"/>
    </location>
</feature>
<reference evidence="2" key="1">
    <citation type="journal article" date="2023" name="Mol. Phylogenet. Evol.">
        <title>Genome-scale phylogeny and comparative genomics of the fungal order Sordariales.</title>
        <authorList>
            <person name="Hensen N."/>
            <person name="Bonometti L."/>
            <person name="Westerberg I."/>
            <person name="Brannstrom I.O."/>
            <person name="Guillou S."/>
            <person name="Cros-Aarteil S."/>
            <person name="Calhoun S."/>
            <person name="Haridas S."/>
            <person name="Kuo A."/>
            <person name="Mondo S."/>
            <person name="Pangilinan J."/>
            <person name="Riley R."/>
            <person name="LaButti K."/>
            <person name="Andreopoulos B."/>
            <person name="Lipzen A."/>
            <person name="Chen C."/>
            <person name="Yan M."/>
            <person name="Daum C."/>
            <person name="Ng V."/>
            <person name="Clum A."/>
            <person name="Steindorff A."/>
            <person name="Ohm R.A."/>
            <person name="Martin F."/>
            <person name="Silar P."/>
            <person name="Natvig D.O."/>
            <person name="Lalanne C."/>
            <person name="Gautier V."/>
            <person name="Ament-Velasquez S.L."/>
            <person name="Kruys A."/>
            <person name="Hutchinson M.I."/>
            <person name="Powell A.J."/>
            <person name="Barry K."/>
            <person name="Miller A.N."/>
            <person name="Grigoriev I.V."/>
            <person name="Debuchy R."/>
            <person name="Gladieux P."/>
            <person name="Hiltunen Thoren M."/>
            <person name="Johannesson H."/>
        </authorList>
    </citation>
    <scope>NUCLEOTIDE SEQUENCE</scope>
    <source>
        <strain evidence="2">CBS 560.94</strain>
    </source>
</reference>
<protein>
    <recommendedName>
        <fullName evidence="4">SWIM-type domain-containing protein</fullName>
    </recommendedName>
</protein>
<evidence type="ECO:0008006" key="4">
    <source>
        <dbReference type="Google" id="ProtNLM"/>
    </source>
</evidence>
<dbReference type="EMBL" id="JAUEPP010000008">
    <property type="protein sequence ID" value="KAK3338474.1"/>
    <property type="molecule type" value="Genomic_DNA"/>
</dbReference>
<accession>A0AAE0J7V5</accession>
<name>A0AAE0J7V5_9PEZI</name>
<keyword evidence="3" id="KW-1185">Reference proteome</keyword>
<dbReference type="RefSeq" id="XP_062677925.1">
    <property type="nucleotide sequence ID" value="XM_062823448.1"/>
</dbReference>
<feature type="compositionally biased region" description="Polar residues" evidence="1">
    <location>
        <begin position="365"/>
        <end position="380"/>
    </location>
</feature>
<evidence type="ECO:0000313" key="2">
    <source>
        <dbReference type="EMBL" id="KAK3338474.1"/>
    </source>
</evidence>
<comment type="caution">
    <text evidence="2">The sequence shown here is derived from an EMBL/GenBank/DDBJ whole genome shotgun (WGS) entry which is preliminary data.</text>
</comment>
<evidence type="ECO:0000256" key="1">
    <source>
        <dbReference type="SAM" id="MobiDB-lite"/>
    </source>
</evidence>
<proteinExistence type="predicted"/>
<evidence type="ECO:0000313" key="3">
    <source>
        <dbReference type="Proteomes" id="UP001278500"/>
    </source>
</evidence>
<organism evidence="2 3">
    <name type="scientific">Neurospora tetraspora</name>
    <dbReference type="NCBI Taxonomy" id="94610"/>
    <lineage>
        <taxon>Eukaryota</taxon>
        <taxon>Fungi</taxon>
        <taxon>Dikarya</taxon>
        <taxon>Ascomycota</taxon>
        <taxon>Pezizomycotina</taxon>
        <taxon>Sordariomycetes</taxon>
        <taxon>Sordariomycetidae</taxon>
        <taxon>Sordariales</taxon>
        <taxon>Sordariaceae</taxon>
        <taxon>Neurospora</taxon>
    </lineage>
</organism>
<feature type="region of interest" description="Disordered" evidence="1">
    <location>
        <begin position="336"/>
        <end position="380"/>
    </location>
</feature>
<gene>
    <name evidence="2" type="ORF">B0H65DRAFT_324087</name>
</gene>